<keyword evidence="3" id="KW-1185">Reference proteome</keyword>
<reference evidence="2 3" key="1">
    <citation type="submission" date="2006-03" db="EMBL/GenBank/DDBJ databases">
        <authorList>
            <person name="Pinhassi J."/>
            <person name="Pedros-Alio C."/>
            <person name="Ferriera S."/>
            <person name="Johnson J."/>
            <person name="Kravitz S."/>
            <person name="Halpern A."/>
            <person name="Remington K."/>
            <person name="Beeson K."/>
            <person name="Tran B."/>
            <person name="Rogers Y.-H."/>
            <person name="Friedman R."/>
            <person name="Venter J.C."/>
        </authorList>
    </citation>
    <scope>NUCLEOTIDE SEQUENCE [LARGE SCALE GENOMIC DNA]</scope>
    <source>
        <strain evidence="2 3">RED65</strain>
    </source>
</reference>
<dbReference type="STRING" id="207949.RED65_02599"/>
<comment type="caution">
    <text evidence="2">The sequence shown here is derived from an EMBL/GenBank/DDBJ whole genome shotgun (WGS) entry which is preliminary data.</text>
</comment>
<evidence type="ECO:0000313" key="2">
    <source>
        <dbReference type="EMBL" id="EAT11524.1"/>
    </source>
</evidence>
<dbReference type="InterPro" id="IPR036737">
    <property type="entry name" value="OmpA-like_sf"/>
</dbReference>
<dbReference type="HOGENOM" id="CLU_353286_0_0_6"/>
<protein>
    <recommendedName>
        <fullName evidence="4">OmpA-like domain-containing protein</fullName>
    </recommendedName>
</protein>
<evidence type="ECO:0008006" key="4">
    <source>
        <dbReference type="Google" id="ProtNLM"/>
    </source>
</evidence>
<dbReference type="RefSeq" id="WP_007019135.1">
    <property type="nucleotide sequence ID" value="NZ_CH724121.1"/>
</dbReference>
<accession>Q1N039</accession>
<name>Q1N039_9GAMM</name>
<feature type="compositionally biased region" description="Basic and acidic residues" evidence="1">
    <location>
        <begin position="340"/>
        <end position="353"/>
    </location>
</feature>
<dbReference type="Proteomes" id="UP000004263">
    <property type="component" value="Unassembled WGS sequence"/>
</dbReference>
<evidence type="ECO:0000256" key="1">
    <source>
        <dbReference type="SAM" id="MobiDB-lite"/>
    </source>
</evidence>
<sequence length="714" mass="79993">MKWFKRLFIVFLLLILATGASLQLAPMFAIQWLEDFYAQQGPNHKLQIQNWSLNLIDGELALSNIHAKWSTDQQATIDDISVDIRWLPLFNKQLVMNEIQLNGVRIPITEDDSNLSIAGIQIPLNGPKSSNTNQTSDNKDDNIDAVESGNPWAIEINSINIQQHTYQLNMKALSSKVMIEKLSLSNFHSLENRETSINLEGKIANLLMSNLAQADTELSINVQGSLFSLMKSPKFSGSVLIEDLVLQNPIAQLASLRIDGLNIEEQKLVSNDLILSGLALGEQTDKQFWLTLDKYWLNQLTLTSFGLTTGIHYVSGLKVNNYRDQNGEIEYSIAGSGNTEKPEEHQNSIEKDNSANSADDAFDDKGSREQIKEASSFAINIEGITLQDSKDTISTIWFRDQSIDPNYVVPMALKSFSVSALSMKDIDAPFEPDVNIKLMASVDNYSEINFNAQLNRKEGWPMGKASLELEQFNIIPLNGYMTKAIGYRAQKGMLNVNTQVTLNDETLNGETRIFLRNSKLEPKNRNTISRVSKQISMPVDTALDLLRDDNGNLQLSIPMSGKISDPDFAYDDVMNQLGTLALKTASMHYLQQSLQPYGALISLLSFATDSIMAIRLNQLDFKEEQTELSQSHKDYLDKVVKILTEKTELELQVCPYVSKQETQQETWAQLGQARAESVKTYLAQYNDKNSENLAKRTTLCVTEVADTPHVDLGV</sequence>
<feature type="region of interest" description="Disordered" evidence="1">
    <location>
        <begin position="333"/>
        <end position="366"/>
    </location>
</feature>
<proteinExistence type="predicted"/>
<gene>
    <name evidence="2" type="ORF">RED65_02599</name>
</gene>
<organism evidence="2 3">
    <name type="scientific">Bermanella marisrubri</name>
    <dbReference type="NCBI Taxonomy" id="207949"/>
    <lineage>
        <taxon>Bacteria</taxon>
        <taxon>Pseudomonadati</taxon>
        <taxon>Pseudomonadota</taxon>
        <taxon>Gammaproteobacteria</taxon>
        <taxon>Oceanospirillales</taxon>
        <taxon>Oceanospirillaceae</taxon>
        <taxon>Bermanella</taxon>
    </lineage>
</organism>
<dbReference type="OrthoDB" id="6114420at2"/>
<dbReference type="Gene3D" id="3.30.1330.60">
    <property type="entry name" value="OmpA-like domain"/>
    <property type="match status" value="1"/>
</dbReference>
<dbReference type="EMBL" id="AAQH01000016">
    <property type="protein sequence ID" value="EAT11524.1"/>
    <property type="molecule type" value="Genomic_DNA"/>
</dbReference>
<dbReference type="InterPro" id="IPR008023">
    <property type="entry name" value="DUF748"/>
</dbReference>
<dbReference type="Pfam" id="PF05359">
    <property type="entry name" value="DUF748"/>
    <property type="match status" value="1"/>
</dbReference>
<dbReference type="AlphaFoldDB" id="Q1N039"/>
<dbReference type="SUPFAM" id="SSF103088">
    <property type="entry name" value="OmpA-like"/>
    <property type="match status" value="1"/>
</dbReference>
<evidence type="ECO:0000313" key="3">
    <source>
        <dbReference type="Proteomes" id="UP000004263"/>
    </source>
</evidence>